<feature type="transmembrane region" description="Helical" evidence="2">
    <location>
        <begin position="678"/>
        <end position="702"/>
    </location>
</feature>
<dbReference type="NCBIfam" id="NF045829">
    <property type="entry name" value="UU052_fam"/>
    <property type="match status" value="1"/>
</dbReference>
<dbReference type="AlphaFoldDB" id="A0A3P8K9K4"/>
<dbReference type="OrthoDB" id="396713at2"/>
<keyword evidence="2" id="KW-1133">Transmembrane helix</keyword>
<keyword evidence="2" id="KW-0472">Membrane</keyword>
<dbReference type="RefSeq" id="WP_126118305.1">
    <property type="nucleotide sequence ID" value="NZ_CP101806.1"/>
</dbReference>
<organism evidence="5 6">
    <name type="scientific">Mycoplasmopsis caviae</name>
    <dbReference type="NCBI Taxonomy" id="55603"/>
    <lineage>
        <taxon>Bacteria</taxon>
        <taxon>Bacillati</taxon>
        <taxon>Mycoplasmatota</taxon>
        <taxon>Mycoplasmoidales</taxon>
        <taxon>Metamycoplasmataceae</taxon>
        <taxon>Mycoplasmopsis</taxon>
    </lineage>
</organism>
<dbReference type="EMBL" id="UZVY01000001">
    <property type="protein sequence ID" value="VDR42079.1"/>
    <property type="molecule type" value="Genomic_DNA"/>
</dbReference>
<feature type="signal peptide" evidence="3">
    <location>
        <begin position="1"/>
        <end position="24"/>
    </location>
</feature>
<protein>
    <submittedName>
        <fullName evidence="5">Uncharacterized protein</fullName>
    </submittedName>
</protein>
<dbReference type="Proteomes" id="UP000280036">
    <property type="component" value="Unassembled WGS sequence"/>
</dbReference>
<feature type="chain" id="PRO_5017947803" evidence="3">
    <location>
        <begin position="25"/>
        <end position="705"/>
    </location>
</feature>
<reference evidence="5 6" key="1">
    <citation type="submission" date="2018-12" db="EMBL/GenBank/DDBJ databases">
        <authorList>
            <consortium name="Pathogen Informatics"/>
        </authorList>
    </citation>
    <scope>NUCLEOTIDE SEQUENCE [LARGE SCALE GENOMIC DNA]</scope>
    <source>
        <strain evidence="5 6">NCTC10126</strain>
    </source>
</reference>
<dbReference type="EMBL" id="CP101806">
    <property type="protein sequence ID" value="UUD35104.1"/>
    <property type="molecule type" value="Genomic_DNA"/>
</dbReference>
<evidence type="ECO:0000313" key="4">
    <source>
        <dbReference type="EMBL" id="UUD35104.1"/>
    </source>
</evidence>
<feature type="transmembrane region" description="Helical" evidence="2">
    <location>
        <begin position="644"/>
        <end position="666"/>
    </location>
</feature>
<feature type="region of interest" description="Disordered" evidence="1">
    <location>
        <begin position="270"/>
        <end position="305"/>
    </location>
</feature>
<dbReference type="Proteomes" id="UP001058569">
    <property type="component" value="Chromosome"/>
</dbReference>
<evidence type="ECO:0000256" key="3">
    <source>
        <dbReference type="SAM" id="SignalP"/>
    </source>
</evidence>
<dbReference type="InterPro" id="IPR054788">
    <property type="entry name" value="MSC_0620_UU052-like"/>
</dbReference>
<accession>A0A3P8K9K4</accession>
<gene>
    <name evidence="5" type="ORF">NCTC10126_00575</name>
    <name evidence="4" type="ORF">NPA07_04850</name>
</gene>
<proteinExistence type="predicted"/>
<sequence length="705" mass="80935">MKKNKFLLRSSFVLSSALPLVVMSQNTTKPKTISPQFTTFKNKAEEAVKKAFADGIEASIKSLKDILKNADEQKNKDYKKWEETNYHLKQLIVWLEKNKSQIIAKPEDYGFNVIFPKVISNLKKYKIGKVELNNTEYKGIKLGEDSKTDYTDATKPYGGVVTKEKDKKTGKEVEEDNFMSNIEFENLIDGFKKELIKEFSKIVFDQKDIPELGKDIISKWEKVTINGKESQVLNFEFIKKDKKGNPYSSYDAYIKDVITPRYLAFDLEQNQKSTEDSEQQNSNSSPAPTPPPIVPGEKPKNQFNTTDIESIPSLPVYINFAYADKNFNELKRVFDGSDEDGKKRLFFFDNPINTRYVYKVESLSQKNGKYYANISLTDSVQTSKKRRYESELNISTNNPFRKAWLNAFEQQIISLKSKYVSLYKALDLDEKIDYRQIGNDTLSDALFHTVDASLKLYLDDSFKTEQTKMSQHYAQYIDTINLGNNTKILSKNNYEFLNYAISSLRQSKINLNPLWLHIPKAFESIVNTYEKLLEINEKFIKKNFEKVDKLAKVKDVDTLFNYLRKDVQALKSSVSINSFSNITWFDKYVEKVADIKKLLNILRIISTNATITKPDDIKKFNAEIQKMDQVLAQRGALQQDIKKIVGSISTAIGLLILLTLIITLIVKRKSIKETKTLIYYIIPIVFASLILLTGVSLLALGLKGI</sequence>
<evidence type="ECO:0000256" key="2">
    <source>
        <dbReference type="SAM" id="Phobius"/>
    </source>
</evidence>
<name>A0A3P8K9K4_9BACT</name>
<reference evidence="4" key="2">
    <citation type="submission" date="2022-07" db="EMBL/GenBank/DDBJ databases">
        <title>Complete genome of Mycoplasma caviae type strain G122.</title>
        <authorList>
            <person name="Spergser J."/>
        </authorList>
    </citation>
    <scope>NUCLEOTIDE SEQUENCE</scope>
    <source>
        <strain evidence="4">G122</strain>
    </source>
</reference>
<keyword evidence="2" id="KW-0812">Transmembrane</keyword>
<evidence type="ECO:0000313" key="6">
    <source>
        <dbReference type="Proteomes" id="UP000280036"/>
    </source>
</evidence>
<evidence type="ECO:0000256" key="1">
    <source>
        <dbReference type="SAM" id="MobiDB-lite"/>
    </source>
</evidence>
<keyword evidence="7" id="KW-1185">Reference proteome</keyword>
<evidence type="ECO:0000313" key="5">
    <source>
        <dbReference type="EMBL" id="VDR42079.1"/>
    </source>
</evidence>
<evidence type="ECO:0000313" key="7">
    <source>
        <dbReference type="Proteomes" id="UP001058569"/>
    </source>
</evidence>
<keyword evidence="3" id="KW-0732">Signal</keyword>